<name>A0A150SJH8_SORCE</name>
<dbReference type="EMBL" id="JEMC01001917">
    <property type="protein sequence ID" value="KYF92559.1"/>
    <property type="molecule type" value="Genomic_DNA"/>
</dbReference>
<evidence type="ECO:0008006" key="3">
    <source>
        <dbReference type="Google" id="ProtNLM"/>
    </source>
</evidence>
<dbReference type="PANTHER" id="PTHR38009:SF1">
    <property type="entry name" value="CONSERVED HYPOTHETICAL PHAGE TAIL PROTEIN"/>
    <property type="match status" value="1"/>
</dbReference>
<proteinExistence type="predicted"/>
<dbReference type="NCBIfam" id="TIGR02241">
    <property type="entry name" value="conserved hypothetical phage tail region protein"/>
    <property type="match status" value="1"/>
</dbReference>
<dbReference type="InterPro" id="IPR011747">
    <property type="entry name" value="CHP02241"/>
</dbReference>
<comment type="caution">
    <text evidence="1">The sequence shown here is derived from an EMBL/GenBank/DDBJ whole genome shotgun (WGS) entry which is preliminary data.</text>
</comment>
<dbReference type="Pfam" id="PF06841">
    <property type="entry name" value="Phage_T4_gp19"/>
    <property type="match status" value="1"/>
</dbReference>
<protein>
    <recommendedName>
        <fullName evidence="3">Phage tail protein</fullName>
    </recommendedName>
</protein>
<dbReference type="PANTHER" id="PTHR38009">
    <property type="entry name" value="CONSERVED HYPOTHETICAL PHAGE TAIL PROTEIN"/>
    <property type="match status" value="1"/>
</dbReference>
<reference evidence="1 2" key="1">
    <citation type="submission" date="2014-02" db="EMBL/GenBank/DDBJ databases">
        <title>The small core and large imbalanced accessory genome model reveals a collaborative survival strategy of Sorangium cellulosum strains in nature.</title>
        <authorList>
            <person name="Han K."/>
            <person name="Peng R."/>
            <person name="Blom J."/>
            <person name="Li Y.-Z."/>
        </authorList>
    </citation>
    <scope>NUCLEOTIDE SEQUENCE [LARGE SCALE GENOMIC DNA]</scope>
    <source>
        <strain evidence="1 2">So0149</strain>
    </source>
</reference>
<evidence type="ECO:0000313" key="1">
    <source>
        <dbReference type="EMBL" id="KYF92559.1"/>
    </source>
</evidence>
<gene>
    <name evidence="1" type="ORF">BE18_16835</name>
</gene>
<organism evidence="1 2">
    <name type="scientific">Sorangium cellulosum</name>
    <name type="common">Polyangium cellulosum</name>
    <dbReference type="NCBI Taxonomy" id="56"/>
    <lineage>
        <taxon>Bacteria</taxon>
        <taxon>Pseudomonadati</taxon>
        <taxon>Myxococcota</taxon>
        <taxon>Polyangia</taxon>
        <taxon>Polyangiales</taxon>
        <taxon>Polyangiaceae</taxon>
        <taxon>Sorangium</taxon>
    </lineage>
</organism>
<dbReference type="GO" id="GO:0005198">
    <property type="term" value="F:structural molecule activity"/>
    <property type="evidence" value="ECO:0007669"/>
    <property type="project" value="InterPro"/>
</dbReference>
<accession>A0A150SJH8</accession>
<dbReference type="Proteomes" id="UP000075515">
    <property type="component" value="Unassembled WGS sequence"/>
</dbReference>
<dbReference type="AlphaFoldDB" id="A0A150SJH8"/>
<dbReference type="InterPro" id="IPR010667">
    <property type="entry name" value="Phage_T4_Gp19"/>
</dbReference>
<sequence length="141" mass="15619">MPELLTAFRYRVVLEGARAAAGFAECSGLEVEHELFEYAEGGQNRFVHKLPTRLRPADLVLRRGLVPVPSELWAWIEAIGAGNYQRRGGEIRVYSADGRRSQAWRFERGIPVRWSGPALSATQSAVAMESLTIAHEGLRAG</sequence>
<evidence type="ECO:0000313" key="2">
    <source>
        <dbReference type="Proteomes" id="UP000075515"/>
    </source>
</evidence>